<name>A0A4Y2VJ91_ARAVE</name>
<keyword evidence="2" id="KW-1185">Reference proteome</keyword>
<dbReference type="EMBL" id="BGPR01048347">
    <property type="protein sequence ID" value="GBO25359.1"/>
    <property type="molecule type" value="Genomic_DNA"/>
</dbReference>
<gene>
    <name evidence="1" type="ORF">AVEN_204616_1</name>
</gene>
<evidence type="ECO:0000313" key="1">
    <source>
        <dbReference type="EMBL" id="GBO25359.1"/>
    </source>
</evidence>
<evidence type="ECO:0000313" key="2">
    <source>
        <dbReference type="Proteomes" id="UP000499080"/>
    </source>
</evidence>
<dbReference type="AlphaFoldDB" id="A0A4Y2VJ91"/>
<dbReference type="Proteomes" id="UP000499080">
    <property type="component" value="Unassembled WGS sequence"/>
</dbReference>
<organism evidence="1 2">
    <name type="scientific">Araneus ventricosus</name>
    <name type="common">Orbweaver spider</name>
    <name type="synonym">Epeira ventricosa</name>
    <dbReference type="NCBI Taxonomy" id="182803"/>
    <lineage>
        <taxon>Eukaryota</taxon>
        <taxon>Metazoa</taxon>
        <taxon>Ecdysozoa</taxon>
        <taxon>Arthropoda</taxon>
        <taxon>Chelicerata</taxon>
        <taxon>Arachnida</taxon>
        <taxon>Araneae</taxon>
        <taxon>Araneomorphae</taxon>
        <taxon>Entelegynae</taxon>
        <taxon>Araneoidea</taxon>
        <taxon>Araneidae</taxon>
        <taxon>Araneus</taxon>
    </lineage>
</organism>
<accession>A0A4Y2VJ91</accession>
<protein>
    <submittedName>
        <fullName evidence="1">Uncharacterized protein</fullName>
    </submittedName>
</protein>
<reference evidence="1 2" key="1">
    <citation type="journal article" date="2019" name="Sci. Rep.">
        <title>Orb-weaving spider Araneus ventricosus genome elucidates the spidroin gene catalogue.</title>
        <authorList>
            <person name="Kono N."/>
            <person name="Nakamura H."/>
            <person name="Ohtoshi R."/>
            <person name="Moran D.A.P."/>
            <person name="Shinohara A."/>
            <person name="Yoshida Y."/>
            <person name="Fujiwara M."/>
            <person name="Mori M."/>
            <person name="Tomita M."/>
            <person name="Arakawa K."/>
        </authorList>
    </citation>
    <scope>NUCLEOTIDE SEQUENCE [LARGE SCALE GENOMIC DNA]</scope>
</reference>
<proteinExistence type="predicted"/>
<comment type="caution">
    <text evidence="1">The sequence shown here is derived from an EMBL/GenBank/DDBJ whole genome shotgun (WGS) entry which is preliminary data.</text>
</comment>
<sequence length="137" mass="15858">MSLYHLQVLSDSISTLNLKSPDVSLMIERNLFLSVTDTSVVLQHVFRNPKAGLQLSSTFLSVTHEQFRELYNEREYISQHIQERLLSPIFLKSIREVLNVVSSDDTHSHESETDTQETSKNNLIKVLKKHIRHKLDT</sequence>